<protein>
    <submittedName>
        <fullName evidence="3">Uncharacterized protein</fullName>
    </submittedName>
</protein>
<feature type="coiled-coil region" evidence="1">
    <location>
        <begin position="161"/>
        <end position="188"/>
    </location>
</feature>
<sequence length="296" mass="33945">MVHKGFSQYFLFSIFNIPDHSNPDTKLGCYTASSMSCGYELVTHTRTRQKLQNICSEWIHRQEYRALLRVRDHLQQHTVFQAKLSATQDRVIEWLTARNAKRDALVALHLECVVAPHTVTAEDWTRLAGRTNLEPLFPQFRREKWPAGVPWLNLVALHLWCIRTEGEMKKMKETIEKMAAKSRAKEQTVKDQKLNELFAQAHDNPYRINVEEWNQAAKGVDIDEFLGIQDAPSWSQILDSMKRGLHKKNLKEKIKFDGNAEVSDAKKSLDVKDVSGRVEEKGGGDTGNCEETKDGI</sequence>
<evidence type="ECO:0000313" key="3">
    <source>
        <dbReference type="EMBL" id="KAF2785793.1"/>
    </source>
</evidence>
<reference evidence="3" key="1">
    <citation type="journal article" date="2020" name="Stud. Mycol.">
        <title>101 Dothideomycetes genomes: a test case for predicting lifestyles and emergence of pathogens.</title>
        <authorList>
            <person name="Haridas S."/>
            <person name="Albert R."/>
            <person name="Binder M."/>
            <person name="Bloem J."/>
            <person name="Labutti K."/>
            <person name="Salamov A."/>
            <person name="Andreopoulos B."/>
            <person name="Baker S."/>
            <person name="Barry K."/>
            <person name="Bills G."/>
            <person name="Bluhm B."/>
            <person name="Cannon C."/>
            <person name="Castanera R."/>
            <person name="Culley D."/>
            <person name="Daum C."/>
            <person name="Ezra D."/>
            <person name="Gonzalez J."/>
            <person name="Henrissat B."/>
            <person name="Kuo A."/>
            <person name="Liang C."/>
            <person name="Lipzen A."/>
            <person name="Lutzoni F."/>
            <person name="Magnuson J."/>
            <person name="Mondo S."/>
            <person name="Nolan M."/>
            <person name="Ohm R."/>
            <person name="Pangilinan J."/>
            <person name="Park H.-J."/>
            <person name="Ramirez L."/>
            <person name="Alfaro M."/>
            <person name="Sun H."/>
            <person name="Tritt A."/>
            <person name="Yoshinaga Y."/>
            <person name="Zwiers L.-H."/>
            <person name="Turgeon B."/>
            <person name="Goodwin S."/>
            <person name="Spatafora J."/>
            <person name="Crous P."/>
            <person name="Grigoriev I."/>
        </authorList>
    </citation>
    <scope>NUCLEOTIDE SEQUENCE</scope>
    <source>
        <strain evidence="3">CBS 109.77</strain>
    </source>
</reference>
<dbReference type="Proteomes" id="UP000799757">
    <property type="component" value="Unassembled WGS sequence"/>
</dbReference>
<feature type="region of interest" description="Disordered" evidence="2">
    <location>
        <begin position="273"/>
        <end position="296"/>
    </location>
</feature>
<name>A0A6A6WP94_9PLEO</name>
<evidence type="ECO:0000313" key="4">
    <source>
        <dbReference type="Proteomes" id="UP000799757"/>
    </source>
</evidence>
<gene>
    <name evidence="3" type="ORF">K505DRAFT_368799</name>
</gene>
<dbReference type="EMBL" id="MU002671">
    <property type="protein sequence ID" value="KAF2785793.1"/>
    <property type="molecule type" value="Genomic_DNA"/>
</dbReference>
<organism evidence="3 4">
    <name type="scientific">Melanomma pulvis-pyrius CBS 109.77</name>
    <dbReference type="NCBI Taxonomy" id="1314802"/>
    <lineage>
        <taxon>Eukaryota</taxon>
        <taxon>Fungi</taxon>
        <taxon>Dikarya</taxon>
        <taxon>Ascomycota</taxon>
        <taxon>Pezizomycotina</taxon>
        <taxon>Dothideomycetes</taxon>
        <taxon>Pleosporomycetidae</taxon>
        <taxon>Pleosporales</taxon>
        <taxon>Melanommataceae</taxon>
        <taxon>Melanomma</taxon>
    </lineage>
</organism>
<evidence type="ECO:0000256" key="2">
    <source>
        <dbReference type="SAM" id="MobiDB-lite"/>
    </source>
</evidence>
<feature type="compositionally biased region" description="Basic and acidic residues" evidence="2">
    <location>
        <begin position="273"/>
        <end position="283"/>
    </location>
</feature>
<keyword evidence="4" id="KW-1185">Reference proteome</keyword>
<dbReference type="AlphaFoldDB" id="A0A6A6WP94"/>
<evidence type="ECO:0000256" key="1">
    <source>
        <dbReference type="SAM" id="Coils"/>
    </source>
</evidence>
<proteinExistence type="predicted"/>
<keyword evidence="1" id="KW-0175">Coiled coil</keyword>
<accession>A0A6A6WP94</accession>